<feature type="transmembrane region" description="Helical" evidence="7">
    <location>
        <begin position="19"/>
        <end position="36"/>
    </location>
</feature>
<proteinExistence type="inferred from homology"/>
<keyword evidence="6 7" id="KW-0472">Membrane</keyword>
<name>A0ABV4BJQ9_9GAMM</name>
<feature type="transmembrane region" description="Helical" evidence="7">
    <location>
        <begin position="212"/>
        <end position="230"/>
    </location>
</feature>
<dbReference type="GO" id="GO:0008961">
    <property type="term" value="F:phosphatidylglycerol-prolipoprotein diacylglyceryl transferase activity"/>
    <property type="evidence" value="ECO:0007669"/>
    <property type="project" value="UniProtKB-EC"/>
</dbReference>
<dbReference type="Proteomes" id="UP001564408">
    <property type="component" value="Unassembled WGS sequence"/>
</dbReference>
<dbReference type="RefSeq" id="WP_369667930.1">
    <property type="nucleotide sequence ID" value="NZ_JBDKXB010000023.1"/>
</dbReference>
<feature type="transmembrane region" description="Helical" evidence="7">
    <location>
        <begin position="250"/>
        <end position="270"/>
    </location>
</feature>
<evidence type="ECO:0000313" key="8">
    <source>
        <dbReference type="EMBL" id="MEY6433543.1"/>
    </source>
</evidence>
<evidence type="ECO:0000256" key="4">
    <source>
        <dbReference type="ARBA" id="ARBA00022692"/>
    </source>
</evidence>
<dbReference type="HAMAP" id="MF_01147">
    <property type="entry name" value="Lgt"/>
    <property type="match status" value="1"/>
</dbReference>
<keyword evidence="3 7" id="KW-0808">Transferase</keyword>
<feature type="transmembrane region" description="Helical" evidence="7">
    <location>
        <begin position="120"/>
        <end position="140"/>
    </location>
</feature>
<comment type="function">
    <text evidence="7">Catalyzes the transfer of the diacylglyceryl group from phosphatidylglycerol to the sulfhydryl group of the N-terminal cysteine of a prolipoprotein, the first step in the formation of mature lipoproteins.</text>
</comment>
<keyword evidence="2 7" id="KW-1003">Cell membrane</keyword>
<comment type="subcellular location">
    <subcellularLocation>
        <location evidence="7">Cell membrane</location>
        <topology evidence="7">Multi-pass membrane protein</topology>
    </subcellularLocation>
</comment>
<comment type="catalytic activity">
    <reaction evidence="7">
        <text>L-cysteinyl-[prolipoprotein] + a 1,2-diacyl-sn-glycero-3-phospho-(1'-sn-glycerol) = an S-1,2-diacyl-sn-glyceryl-L-cysteinyl-[prolipoprotein] + sn-glycerol 1-phosphate + H(+)</text>
        <dbReference type="Rhea" id="RHEA:56712"/>
        <dbReference type="Rhea" id="RHEA-COMP:14679"/>
        <dbReference type="Rhea" id="RHEA-COMP:14680"/>
        <dbReference type="ChEBI" id="CHEBI:15378"/>
        <dbReference type="ChEBI" id="CHEBI:29950"/>
        <dbReference type="ChEBI" id="CHEBI:57685"/>
        <dbReference type="ChEBI" id="CHEBI:64716"/>
        <dbReference type="ChEBI" id="CHEBI:140658"/>
        <dbReference type="EC" id="2.5.1.145"/>
    </reaction>
</comment>
<evidence type="ECO:0000256" key="2">
    <source>
        <dbReference type="ARBA" id="ARBA00022475"/>
    </source>
</evidence>
<protein>
    <recommendedName>
        <fullName evidence="7">Phosphatidylglycerol--prolipoprotein diacylglyceryl transferase</fullName>
        <ecNumber evidence="7">2.5.1.145</ecNumber>
    </recommendedName>
</protein>
<reference evidence="8 9" key="1">
    <citation type="submission" date="2024-05" db="EMBL/GenBank/DDBJ databases">
        <title>Genome Sequence and Characterization of the New Strain Purple Sulfur Bacterium of Genus Thioalkalicoccus.</title>
        <authorList>
            <person name="Bryantseva I.A."/>
            <person name="Kyndt J.A."/>
            <person name="Imhoff J.F."/>
        </authorList>
    </citation>
    <scope>NUCLEOTIDE SEQUENCE [LARGE SCALE GENOMIC DNA]</scope>
    <source>
        <strain evidence="8 9">Um2</strain>
    </source>
</reference>
<feature type="transmembrane region" description="Helical" evidence="7">
    <location>
        <begin position="188"/>
        <end position="205"/>
    </location>
</feature>
<organism evidence="8 9">
    <name type="scientific">Thioalkalicoccus limnaeus</name>
    <dbReference type="NCBI Taxonomy" id="120681"/>
    <lineage>
        <taxon>Bacteria</taxon>
        <taxon>Pseudomonadati</taxon>
        <taxon>Pseudomonadota</taxon>
        <taxon>Gammaproteobacteria</taxon>
        <taxon>Chromatiales</taxon>
        <taxon>Chromatiaceae</taxon>
        <taxon>Thioalkalicoccus</taxon>
    </lineage>
</organism>
<dbReference type="PROSITE" id="PS01311">
    <property type="entry name" value="LGT"/>
    <property type="match status" value="1"/>
</dbReference>
<keyword evidence="5 7" id="KW-1133">Transmembrane helix</keyword>
<feature type="binding site" evidence="7">
    <location>
        <position position="139"/>
    </location>
    <ligand>
        <name>a 1,2-diacyl-sn-glycero-3-phospho-(1'-sn-glycerol)</name>
        <dbReference type="ChEBI" id="CHEBI:64716"/>
    </ligand>
</feature>
<dbReference type="EC" id="2.5.1.145" evidence="7"/>
<dbReference type="PANTHER" id="PTHR30589:SF0">
    <property type="entry name" value="PHOSPHATIDYLGLYCEROL--PROLIPOPROTEIN DIACYLGLYCERYL TRANSFERASE"/>
    <property type="match status" value="1"/>
</dbReference>
<keyword evidence="9" id="KW-1185">Reference proteome</keyword>
<dbReference type="PANTHER" id="PTHR30589">
    <property type="entry name" value="PROLIPOPROTEIN DIACYLGLYCERYL TRANSFERASE"/>
    <property type="match status" value="1"/>
</dbReference>
<evidence type="ECO:0000256" key="7">
    <source>
        <dbReference type="HAMAP-Rule" id="MF_01147"/>
    </source>
</evidence>
<comment type="caution">
    <text evidence="8">The sequence shown here is derived from an EMBL/GenBank/DDBJ whole genome shotgun (WGS) entry which is preliminary data.</text>
</comment>
<dbReference type="InterPro" id="IPR001640">
    <property type="entry name" value="Lgt"/>
</dbReference>
<evidence type="ECO:0000313" key="9">
    <source>
        <dbReference type="Proteomes" id="UP001564408"/>
    </source>
</evidence>
<sequence length="277" mass="30920">MLTYPNIDPVALALGPIQIHWYGLMYLVGFAAAWLLGRWRAAQPDSVMTKAMVDDLVFYGVIGTIVGGRLGYMLFYGWDAILEDPLALLRVWEGGMSFHGGLLGVLLAIWLFGRRYGIEFFRVADFAAPLVPLGLMAGRIGNFINGELWGHRTDLPWGMALPCERFAAQCRDLPLGTEWSLPVHASQLYQAALEGLALFLILWFFSRRPRPMMAVSGLFLVGYGVFRFTVEFVRLPDAHIGYLAFDWLTMGQLLTLPMILAGLVMLGLAYRRKPTAA</sequence>
<dbReference type="NCBIfam" id="TIGR00544">
    <property type="entry name" value="lgt"/>
    <property type="match status" value="1"/>
</dbReference>
<feature type="transmembrane region" description="Helical" evidence="7">
    <location>
        <begin position="96"/>
        <end position="113"/>
    </location>
</feature>
<dbReference type="Pfam" id="PF01790">
    <property type="entry name" value="LGT"/>
    <property type="match status" value="1"/>
</dbReference>
<evidence type="ECO:0000256" key="1">
    <source>
        <dbReference type="ARBA" id="ARBA00007150"/>
    </source>
</evidence>
<dbReference type="EMBL" id="JBDKXB010000023">
    <property type="protein sequence ID" value="MEY6433543.1"/>
    <property type="molecule type" value="Genomic_DNA"/>
</dbReference>
<accession>A0ABV4BJQ9</accession>
<evidence type="ECO:0000256" key="5">
    <source>
        <dbReference type="ARBA" id="ARBA00022989"/>
    </source>
</evidence>
<evidence type="ECO:0000256" key="3">
    <source>
        <dbReference type="ARBA" id="ARBA00022679"/>
    </source>
</evidence>
<comment type="similarity">
    <text evidence="1 7">Belongs to the Lgt family.</text>
</comment>
<keyword evidence="4 7" id="KW-0812">Transmembrane</keyword>
<gene>
    <name evidence="7 8" type="primary">lgt</name>
    <name evidence="8" type="ORF">ABC977_14140</name>
</gene>
<evidence type="ECO:0000256" key="6">
    <source>
        <dbReference type="ARBA" id="ARBA00023136"/>
    </source>
</evidence>
<feature type="transmembrane region" description="Helical" evidence="7">
    <location>
        <begin position="56"/>
        <end position="76"/>
    </location>
</feature>
<comment type="pathway">
    <text evidence="7">Protein modification; lipoprotein biosynthesis (diacylglyceryl transfer).</text>
</comment>